<name>A0A9W6C8E7_9FIRM</name>
<evidence type="ECO:0000256" key="5">
    <source>
        <dbReference type="SAM" id="Phobius"/>
    </source>
</evidence>
<evidence type="ECO:0000256" key="4">
    <source>
        <dbReference type="ARBA" id="ARBA00023136"/>
    </source>
</evidence>
<keyword evidence="7" id="KW-1185">Reference proteome</keyword>
<sequence length="254" mass="27953">MNWLLYGTIGILAIGIIVGYIKGALRIAVSLAAAVAAWILVVVLTPYAADAVIQYTPADDWIEERLESALMTNMSDALEEQAGIENGTDIDLPALAEQLSGGEISRQEQAQIIENSEVPEIFKEYLQENNNKEIYSMIGADSFADYIAKGITRLIIQILTAVVLFFVISAALKIVMYILDVVSWLPIIGGINRIAGAALGLVMALIFIWIVFLVFTLLYTTPAGEEIFAQINGNAFLRFLYQNNYILKILMGLR</sequence>
<keyword evidence="2 5" id="KW-0812">Transmembrane</keyword>
<gene>
    <name evidence="6" type="ORF">Selli1_35530</name>
</gene>
<evidence type="ECO:0008006" key="8">
    <source>
        <dbReference type="Google" id="ProtNLM"/>
    </source>
</evidence>
<evidence type="ECO:0000313" key="6">
    <source>
        <dbReference type="EMBL" id="GLG06379.1"/>
    </source>
</evidence>
<dbReference type="Pfam" id="PF02674">
    <property type="entry name" value="Colicin_V"/>
    <property type="match status" value="1"/>
</dbReference>
<comment type="caution">
    <text evidence="6">The sequence shown here is derived from an EMBL/GenBank/DDBJ whole genome shotgun (WGS) entry which is preliminary data.</text>
</comment>
<accession>A0A9W6C8E7</accession>
<feature type="transmembrane region" description="Helical" evidence="5">
    <location>
        <begin position="5"/>
        <end position="21"/>
    </location>
</feature>
<comment type="subcellular location">
    <subcellularLocation>
        <location evidence="1">Membrane</location>
        <topology evidence="1">Multi-pass membrane protein</topology>
    </subcellularLocation>
</comment>
<proteinExistence type="predicted"/>
<feature type="transmembrane region" description="Helical" evidence="5">
    <location>
        <begin position="154"/>
        <end position="179"/>
    </location>
</feature>
<dbReference type="Proteomes" id="UP001145145">
    <property type="component" value="Unassembled WGS sequence"/>
</dbReference>
<dbReference type="GO" id="GO:0009403">
    <property type="term" value="P:toxin biosynthetic process"/>
    <property type="evidence" value="ECO:0007669"/>
    <property type="project" value="InterPro"/>
</dbReference>
<keyword evidence="3 5" id="KW-1133">Transmembrane helix</keyword>
<feature type="transmembrane region" description="Helical" evidence="5">
    <location>
        <begin position="194"/>
        <end position="219"/>
    </location>
</feature>
<dbReference type="EMBL" id="BSBO01000079">
    <property type="protein sequence ID" value="GLG06379.1"/>
    <property type="molecule type" value="Genomic_DNA"/>
</dbReference>
<evidence type="ECO:0000313" key="7">
    <source>
        <dbReference type="Proteomes" id="UP001145145"/>
    </source>
</evidence>
<feature type="transmembrane region" description="Helical" evidence="5">
    <location>
        <begin position="27"/>
        <end position="49"/>
    </location>
</feature>
<keyword evidence="4 5" id="KW-0472">Membrane</keyword>
<evidence type="ECO:0000256" key="3">
    <source>
        <dbReference type="ARBA" id="ARBA00022989"/>
    </source>
</evidence>
<organism evidence="6 7">
    <name type="scientific">Sellimonas catena</name>
    <dbReference type="NCBI Taxonomy" id="2994035"/>
    <lineage>
        <taxon>Bacteria</taxon>
        <taxon>Bacillati</taxon>
        <taxon>Bacillota</taxon>
        <taxon>Clostridia</taxon>
        <taxon>Lachnospirales</taxon>
        <taxon>Lachnospiraceae</taxon>
        <taxon>Sellimonas</taxon>
    </lineage>
</organism>
<reference evidence="6 7" key="1">
    <citation type="journal article" date="2023" name="Int. J. Syst. Evol. Microbiol.">
        <title>Sellimonas catena sp. nov., isolated from human faeces.</title>
        <authorList>
            <person name="Hisatomi A."/>
            <person name="Ohkuma M."/>
            <person name="Sakamoto M."/>
        </authorList>
    </citation>
    <scope>NUCLEOTIDE SEQUENCE [LARGE SCALE GENOMIC DNA]</scope>
    <source>
        <strain evidence="6 7">12EGH17</strain>
    </source>
</reference>
<evidence type="ECO:0000256" key="2">
    <source>
        <dbReference type="ARBA" id="ARBA00022692"/>
    </source>
</evidence>
<evidence type="ECO:0000256" key="1">
    <source>
        <dbReference type="ARBA" id="ARBA00004141"/>
    </source>
</evidence>
<dbReference type="GO" id="GO:0016020">
    <property type="term" value="C:membrane"/>
    <property type="evidence" value="ECO:0007669"/>
    <property type="project" value="UniProtKB-SubCell"/>
</dbReference>
<protein>
    <recommendedName>
        <fullName evidence="8">Colicin V production protein</fullName>
    </recommendedName>
</protein>
<dbReference type="RefSeq" id="WP_281874466.1">
    <property type="nucleotide sequence ID" value="NZ_BSBO01000079.1"/>
</dbReference>
<dbReference type="AlphaFoldDB" id="A0A9W6C8E7"/>
<dbReference type="InterPro" id="IPR003825">
    <property type="entry name" value="Colicin-V_CvpA"/>
</dbReference>